<dbReference type="InterPro" id="IPR001851">
    <property type="entry name" value="ABC_transp_permease"/>
</dbReference>
<feature type="transmembrane region" description="Helical" evidence="6">
    <location>
        <begin position="257"/>
        <end position="277"/>
    </location>
</feature>
<feature type="transmembrane region" description="Helical" evidence="6">
    <location>
        <begin position="38"/>
        <end position="56"/>
    </location>
</feature>
<feature type="transmembrane region" description="Helical" evidence="6">
    <location>
        <begin position="231"/>
        <end position="250"/>
    </location>
</feature>
<protein>
    <submittedName>
        <fullName evidence="7">ABC transporter permease</fullName>
    </submittedName>
</protein>
<proteinExistence type="predicted"/>
<feature type="transmembrane region" description="Helical" evidence="6">
    <location>
        <begin position="12"/>
        <end position="32"/>
    </location>
</feature>
<evidence type="ECO:0000313" key="7">
    <source>
        <dbReference type="EMBL" id="QHO71245.1"/>
    </source>
</evidence>
<dbReference type="PANTHER" id="PTHR32196:SF63">
    <property type="entry name" value="INNER MEMBRANE ABC TRANSPORTER PERMEASE PROTEIN YJFF"/>
    <property type="match status" value="1"/>
</dbReference>
<dbReference type="CDD" id="cd06579">
    <property type="entry name" value="TM_PBP1_transp_AraH_like"/>
    <property type="match status" value="1"/>
</dbReference>
<evidence type="ECO:0000256" key="5">
    <source>
        <dbReference type="ARBA" id="ARBA00023136"/>
    </source>
</evidence>
<feature type="transmembrane region" description="Helical" evidence="6">
    <location>
        <begin position="150"/>
        <end position="172"/>
    </location>
</feature>
<keyword evidence="8" id="KW-1185">Reference proteome</keyword>
<dbReference type="GO" id="GO:0005886">
    <property type="term" value="C:plasma membrane"/>
    <property type="evidence" value="ECO:0007669"/>
    <property type="project" value="UniProtKB-SubCell"/>
</dbReference>
<reference evidence="7 8" key="1">
    <citation type="submission" date="2016-09" db="EMBL/GenBank/DDBJ databases">
        <title>Complete genome sequence of microbes from the polar regions.</title>
        <authorList>
            <person name="Liao L."/>
            <person name="Chen B."/>
        </authorList>
    </citation>
    <scope>NUCLEOTIDE SEQUENCE [LARGE SCALE GENOMIC DNA]</scope>
    <source>
        <strain evidence="7 8">ZS314</strain>
    </source>
</reference>
<comment type="subcellular location">
    <subcellularLocation>
        <location evidence="1">Cell membrane</location>
        <topology evidence="1">Multi-pass membrane protein</topology>
    </subcellularLocation>
</comment>
<dbReference type="GO" id="GO:0022857">
    <property type="term" value="F:transmembrane transporter activity"/>
    <property type="evidence" value="ECO:0007669"/>
    <property type="project" value="InterPro"/>
</dbReference>
<dbReference type="PANTHER" id="PTHR32196">
    <property type="entry name" value="ABC TRANSPORTER PERMEASE PROTEIN YPHD-RELATED-RELATED"/>
    <property type="match status" value="1"/>
</dbReference>
<dbReference type="Pfam" id="PF02653">
    <property type="entry name" value="BPD_transp_2"/>
    <property type="match status" value="1"/>
</dbReference>
<organism evidence="7 8">
    <name type="scientific">Marisediminicola antarctica</name>
    <dbReference type="NCBI Taxonomy" id="674079"/>
    <lineage>
        <taxon>Bacteria</taxon>
        <taxon>Bacillati</taxon>
        <taxon>Actinomycetota</taxon>
        <taxon>Actinomycetes</taxon>
        <taxon>Micrococcales</taxon>
        <taxon>Microbacteriaceae</taxon>
        <taxon>Marisediminicola</taxon>
    </lineage>
</organism>
<accession>A0A7L5AN61</accession>
<dbReference type="AlphaFoldDB" id="A0A7L5AN61"/>
<name>A0A7L5AN61_9MICO</name>
<dbReference type="Proteomes" id="UP000464507">
    <property type="component" value="Chromosome"/>
</dbReference>
<evidence type="ECO:0000313" key="8">
    <source>
        <dbReference type="Proteomes" id="UP000464507"/>
    </source>
</evidence>
<keyword evidence="3 6" id="KW-0812">Transmembrane</keyword>
<sequence length="322" mass="33284">MKNAVARRTEGRAVILLILVVGVIAVQQPIVFNAYGVSLARVALVGLVALGLTLVVLQGELDLSVGSTLALTGVVVASIPDLGLGIIAGLVTGVAIGALNAFLIVVVGVNSFIATLGTLFALRGLAFVMSDGRPVRITDIDSALVFGRELLGPITPRVLIFILLFVMLQFFISKMRAGREFYAVGGNRQAAIDAGIPVKLRLFTSFMLCGFVAALAGVINTLELTAADPTAGSTVLLASFAAVIIGGNLLNGGRGSLVGTLIGAFALGLMQVGLTFAGADREVQDVLIGIVLLVAITTDPNNLRALSRRLQGLVRGKTNQQA</sequence>
<gene>
    <name evidence="7" type="ORF">BHD05_14905</name>
</gene>
<evidence type="ECO:0000256" key="4">
    <source>
        <dbReference type="ARBA" id="ARBA00022989"/>
    </source>
</evidence>
<evidence type="ECO:0000256" key="1">
    <source>
        <dbReference type="ARBA" id="ARBA00004651"/>
    </source>
</evidence>
<feature type="transmembrane region" description="Helical" evidence="6">
    <location>
        <begin position="112"/>
        <end position="130"/>
    </location>
</feature>
<feature type="transmembrane region" description="Helical" evidence="6">
    <location>
        <begin position="86"/>
        <end position="105"/>
    </location>
</feature>
<evidence type="ECO:0000256" key="2">
    <source>
        <dbReference type="ARBA" id="ARBA00022475"/>
    </source>
</evidence>
<keyword evidence="5 6" id="KW-0472">Membrane</keyword>
<dbReference type="EMBL" id="CP017146">
    <property type="protein sequence ID" value="QHO71245.1"/>
    <property type="molecule type" value="Genomic_DNA"/>
</dbReference>
<evidence type="ECO:0000256" key="3">
    <source>
        <dbReference type="ARBA" id="ARBA00022692"/>
    </source>
</evidence>
<feature type="transmembrane region" description="Helical" evidence="6">
    <location>
        <begin position="63"/>
        <end position="80"/>
    </location>
</feature>
<keyword evidence="4 6" id="KW-1133">Transmembrane helix</keyword>
<dbReference type="KEGG" id="mant:BHD05_14905"/>
<evidence type="ECO:0000256" key="6">
    <source>
        <dbReference type="SAM" id="Phobius"/>
    </source>
</evidence>
<feature type="transmembrane region" description="Helical" evidence="6">
    <location>
        <begin position="200"/>
        <end position="219"/>
    </location>
</feature>
<keyword evidence="2" id="KW-1003">Cell membrane</keyword>